<dbReference type="PANTHER" id="PTHR11360">
    <property type="entry name" value="MONOCARBOXYLATE TRANSPORTER"/>
    <property type="match status" value="1"/>
</dbReference>
<feature type="transmembrane region" description="Helical" evidence="3">
    <location>
        <begin position="164"/>
        <end position="183"/>
    </location>
</feature>
<dbReference type="InterPro" id="IPR036259">
    <property type="entry name" value="MFS_trans_sf"/>
</dbReference>
<comment type="subcellular location">
    <subcellularLocation>
        <location evidence="1">Membrane</location>
        <topology evidence="1">Multi-pass membrane protein</topology>
    </subcellularLocation>
</comment>
<evidence type="ECO:0000256" key="1">
    <source>
        <dbReference type="ARBA" id="ARBA00004141"/>
    </source>
</evidence>
<feature type="transmembrane region" description="Helical" evidence="3">
    <location>
        <begin position="195"/>
        <end position="215"/>
    </location>
</feature>
<dbReference type="OrthoDB" id="6509908at2759"/>
<feature type="transmembrane region" description="Helical" evidence="3">
    <location>
        <begin position="304"/>
        <end position="324"/>
    </location>
</feature>
<feature type="transmembrane region" description="Helical" evidence="3">
    <location>
        <begin position="74"/>
        <end position="95"/>
    </location>
</feature>
<gene>
    <name evidence="4" type="ORF">BD289DRAFT_375214</name>
</gene>
<evidence type="ECO:0000313" key="4">
    <source>
        <dbReference type="EMBL" id="PSR79696.1"/>
    </source>
</evidence>
<dbReference type="GO" id="GO:0016020">
    <property type="term" value="C:membrane"/>
    <property type="evidence" value="ECO:0007669"/>
    <property type="project" value="UniProtKB-SubCell"/>
</dbReference>
<keyword evidence="3" id="KW-0812">Transmembrane</keyword>
<comment type="similarity">
    <text evidence="2">Belongs to the major facilitator superfamily. Monocarboxylate porter (TC 2.A.1.13) family.</text>
</comment>
<reference evidence="4 5" key="1">
    <citation type="journal article" date="2018" name="Mycol. Prog.">
        <title>Coniella lustricola, a new species from submerged detritus.</title>
        <authorList>
            <person name="Raudabaugh D.B."/>
            <person name="Iturriaga T."/>
            <person name="Carver A."/>
            <person name="Mondo S."/>
            <person name="Pangilinan J."/>
            <person name="Lipzen A."/>
            <person name="He G."/>
            <person name="Amirebrahimi M."/>
            <person name="Grigoriev I.V."/>
            <person name="Miller A.N."/>
        </authorList>
    </citation>
    <scope>NUCLEOTIDE SEQUENCE [LARGE SCALE GENOMIC DNA]</scope>
    <source>
        <strain evidence="4 5">B22-T-1</strain>
    </source>
</reference>
<feature type="transmembrane region" description="Helical" evidence="3">
    <location>
        <begin position="36"/>
        <end position="54"/>
    </location>
</feature>
<dbReference type="AlphaFoldDB" id="A0A2T2ZYM2"/>
<organism evidence="4 5">
    <name type="scientific">Coniella lustricola</name>
    <dbReference type="NCBI Taxonomy" id="2025994"/>
    <lineage>
        <taxon>Eukaryota</taxon>
        <taxon>Fungi</taxon>
        <taxon>Dikarya</taxon>
        <taxon>Ascomycota</taxon>
        <taxon>Pezizomycotina</taxon>
        <taxon>Sordariomycetes</taxon>
        <taxon>Sordariomycetidae</taxon>
        <taxon>Diaporthales</taxon>
        <taxon>Schizoparmaceae</taxon>
        <taxon>Coniella</taxon>
    </lineage>
</organism>
<accession>A0A2T2ZYM2</accession>
<keyword evidence="5" id="KW-1185">Reference proteome</keyword>
<feature type="transmembrane region" description="Helical" evidence="3">
    <location>
        <begin position="371"/>
        <end position="394"/>
    </location>
</feature>
<dbReference type="InParanoid" id="A0A2T2ZYM2"/>
<keyword evidence="3" id="KW-0472">Membrane</keyword>
<feature type="transmembrane region" description="Helical" evidence="3">
    <location>
        <begin position="273"/>
        <end position="292"/>
    </location>
</feature>
<dbReference type="InterPro" id="IPR011701">
    <property type="entry name" value="MFS"/>
</dbReference>
<feature type="transmembrane region" description="Helical" evidence="3">
    <location>
        <begin position="131"/>
        <end position="152"/>
    </location>
</feature>
<sequence length="430" mass="46098">MNANQREKQETNGVLSSDSSAIVLLKDEPPNGGLRAWLQVLGAFFMYFNTWGIVSSYGSYQTYYESSILSTAGSFQVSSIGAVQSFFMVFLGFIAGPTFDMGYFKPLIRGGSLLVLLGTITQGFATEYWQLLLSQGVCVGIGMGCLAVPSLAVPSAWFTTKMSLANGIIVSASGFGGVVYPIMIKCLIPRVDFRYTSLIVALVIFVTLGLSNVVMRQPQGPRATRGFFDKTALTDAPYILFVLGCVFVFLGLYTTFFYVATFAVEEHIMSDSVATYLVVVLNACSILGRVLPNIPSVTRALGPLNMMLVSVFSMALLVLCLNSVPAQLGSGGLLVLVALYGCFTGSFFSLQPTIFWKLTGDVNRHGTRMGMASTCMSFGLLLGAPSSGALMRAYGFHASWAWSGVCLFVGAVAMLGSRGLTGGWRVLKSV</sequence>
<feature type="transmembrane region" description="Helical" evidence="3">
    <location>
        <begin position="236"/>
        <end position="261"/>
    </location>
</feature>
<feature type="transmembrane region" description="Helical" evidence="3">
    <location>
        <begin position="107"/>
        <end position="125"/>
    </location>
</feature>
<dbReference type="PANTHER" id="PTHR11360:SF234">
    <property type="entry name" value="MFS-TYPE TRANSPORTER DBAD-RELATED"/>
    <property type="match status" value="1"/>
</dbReference>
<evidence type="ECO:0000313" key="5">
    <source>
        <dbReference type="Proteomes" id="UP000241462"/>
    </source>
</evidence>
<proteinExistence type="inferred from homology"/>
<dbReference type="InterPro" id="IPR050327">
    <property type="entry name" value="Proton-linked_MCT"/>
</dbReference>
<dbReference type="EMBL" id="KZ678559">
    <property type="protein sequence ID" value="PSR79696.1"/>
    <property type="molecule type" value="Genomic_DNA"/>
</dbReference>
<dbReference type="Proteomes" id="UP000241462">
    <property type="component" value="Unassembled WGS sequence"/>
</dbReference>
<evidence type="ECO:0000256" key="3">
    <source>
        <dbReference type="SAM" id="Phobius"/>
    </source>
</evidence>
<dbReference type="SUPFAM" id="SSF103473">
    <property type="entry name" value="MFS general substrate transporter"/>
    <property type="match status" value="1"/>
</dbReference>
<protein>
    <submittedName>
        <fullName evidence="4">Major facilitator superfamily transporter</fullName>
    </submittedName>
</protein>
<keyword evidence="3" id="KW-1133">Transmembrane helix</keyword>
<name>A0A2T2ZYM2_9PEZI</name>
<dbReference type="Pfam" id="PF07690">
    <property type="entry name" value="MFS_1"/>
    <property type="match status" value="1"/>
</dbReference>
<feature type="transmembrane region" description="Helical" evidence="3">
    <location>
        <begin position="330"/>
        <end position="350"/>
    </location>
</feature>
<evidence type="ECO:0000256" key="2">
    <source>
        <dbReference type="ARBA" id="ARBA00006727"/>
    </source>
</evidence>
<dbReference type="GO" id="GO:0022857">
    <property type="term" value="F:transmembrane transporter activity"/>
    <property type="evidence" value="ECO:0007669"/>
    <property type="project" value="InterPro"/>
</dbReference>
<feature type="transmembrane region" description="Helical" evidence="3">
    <location>
        <begin position="400"/>
        <end position="420"/>
    </location>
</feature>
<dbReference type="Gene3D" id="1.20.1250.20">
    <property type="entry name" value="MFS general substrate transporter like domains"/>
    <property type="match status" value="1"/>
</dbReference>